<dbReference type="PROSITE" id="PS51819">
    <property type="entry name" value="VOC"/>
    <property type="match status" value="1"/>
</dbReference>
<dbReference type="RefSeq" id="WP_380605881.1">
    <property type="nucleotide sequence ID" value="NZ_JBHSDU010000015.1"/>
</dbReference>
<sequence length="160" mass="18413">MIGALARLESHYQNAYITRDLDAAIELFRTRHGFDGFQRYEISYELRTRAGLGTASIKLALGWIGNLQYELIQPVSGVVDVYTSDLPERSVLRFHHVAMRVKDDWPGFRAEVERQQLPVIMEGGSPGQSQWLYIDARDTVGHYLEYCYMSPERWTQLGGR</sequence>
<evidence type="ECO:0000313" key="2">
    <source>
        <dbReference type="EMBL" id="MFC4314588.1"/>
    </source>
</evidence>
<keyword evidence="3" id="KW-1185">Reference proteome</keyword>
<dbReference type="Pfam" id="PF13669">
    <property type="entry name" value="Glyoxalase_4"/>
    <property type="match status" value="1"/>
</dbReference>
<accession>A0ABV8T6J5</accession>
<gene>
    <name evidence="2" type="ORF">ACFPN2_36310</name>
</gene>
<dbReference type="InterPro" id="IPR029068">
    <property type="entry name" value="Glyas_Bleomycin-R_OHBP_Dase"/>
</dbReference>
<dbReference type="SUPFAM" id="SSF54593">
    <property type="entry name" value="Glyoxalase/Bleomycin resistance protein/Dihydroxybiphenyl dioxygenase"/>
    <property type="match status" value="1"/>
</dbReference>
<feature type="domain" description="VOC" evidence="1">
    <location>
        <begin position="9"/>
        <end position="149"/>
    </location>
</feature>
<dbReference type="InterPro" id="IPR037523">
    <property type="entry name" value="VOC_core"/>
</dbReference>
<evidence type="ECO:0000313" key="3">
    <source>
        <dbReference type="Proteomes" id="UP001595904"/>
    </source>
</evidence>
<protein>
    <submittedName>
        <fullName evidence="2">VOC family protein</fullName>
    </submittedName>
</protein>
<dbReference type="Proteomes" id="UP001595904">
    <property type="component" value="Unassembled WGS sequence"/>
</dbReference>
<dbReference type="EMBL" id="JBHSDU010000015">
    <property type="protein sequence ID" value="MFC4314588.1"/>
    <property type="molecule type" value="Genomic_DNA"/>
</dbReference>
<dbReference type="Gene3D" id="3.10.180.10">
    <property type="entry name" value="2,3-Dihydroxybiphenyl 1,2-Dioxygenase, domain 1"/>
    <property type="match status" value="1"/>
</dbReference>
<comment type="caution">
    <text evidence="2">The sequence shown here is derived from an EMBL/GenBank/DDBJ whole genome shotgun (WGS) entry which is preliminary data.</text>
</comment>
<evidence type="ECO:0000259" key="1">
    <source>
        <dbReference type="PROSITE" id="PS51819"/>
    </source>
</evidence>
<proteinExistence type="predicted"/>
<organism evidence="2 3">
    <name type="scientific">Steroidobacter flavus</name>
    <dbReference type="NCBI Taxonomy" id="1842136"/>
    <lineage>
        <taxon>Bacteria</taxon>
        <taxon>Pseudomonadati</taxon>
        <taxon>Pseudomonadota</taxon>
        <taxon>Gammaproteobacteria</taxon>
        <taxon>Steroidobacterales</taxon>
        <taxon>Steroidobacteraceae</taxon>
        <taxon>Steroidobacter</taxon>
    </lineage>
</organism>
<name>A0ABV8T6J5_9GAMM</name>
<reference evidence="3" key="1">
    <citation type="journal article" date="2019" name="Int. J. Syst. Evol. Microbiol.">
        <title>The Global Catalogue of Microorganisms (GCM) 10K type strain sequencing project: providing services to taxonomists for standard genome sequencing and annotation.</title>
        <authorList>
            <consortium name="The Broad Institute Genomics Platform"/>
            <consortium name="The Broad Institute Genome Sequencing Center for Infectious Disease"/>
            <person name="Wu L."/>
            <person name="Ma J."/>
        </authorList>
    </citation>
    <scope>NUCLEOTIDE SEQUENCE [LARGE SCALE GENOMIC DNA]</scope>
    <source>
        <strain evidence="3">CGMCC 1.10759</strain>
    </source>
</reference>